<sequence>MVVRMRSTRSHTANRRLHHALKGTRLTLSKEGTTHPRHKALLDGSLYRGRSVMDITTKRTTRAQKSAKRREMESPGEEKRTEEKAA</sequence>
<gene>
    <name evidence="2" type="ORF">A2841_01145</name>
</gene>
<evidence type="ECO:0008006" key="4">
    <source>
        <dbReference type="Google" id="ProtNLM"/>
    </source>
</evidence>
<evidence type="ECO:0000313" key="3">
    <source>
        <dbReference type="Proteomes" id="UP000178249"/>
    </source>
</evidence>
<feature type="compositionally biased region" description="Basic residues" evidence="1">
    <location>
        <begin position="59"/>
        <end position="68"/>
    </location>
</feature>
<proteinExistence type="predicted"/>
<dbReference type="Proteomes" id="UP000178249">
    <property type="component" value="Unassembled WGS sequence"/>
</dbReference>
<feature type="region of interest" description="Disordered" evidence="1">
    <location>
        <begin position="52"/>
        <end position="86"/>
    </location>
</feature>
<evidence type="ECO:0000313" key="2">
    <source>
        <dbReference type="EMBL" id="OGG44539.1"/>
    </source>
</evidence>
<dbReference type="EMBL" id="MFKP01000006">
    <property type="protein sequence ID" value="OGG44539.1"/>
    <property type="molecule type" value="Genomic_DNA"/>
</dbReference>
<evidence type="ECO:0000256" key="1">
    <source>
        <dbReference type="SAM" id="MobiDB-lite"/>
    </source>
</evidence>
<organism evidence="2 3">
    <name type="scientific">Candidatus Kaiserbacteria bacterium RIFCSPHIGHO2_01_FULL_48_10</name>
    <dbReference type="NCBI Taxonomy" id="1798476"/>
    <lineage>
        <taxon>Bacteria</taxon>
        <taxon>Candidatus Kaiseribacteriota</taxon>
    </lineage>
</organism>
<comment type="caution">
    <text evidence="2">The sequence shown here is derived from an EMBL/GenBank/DDBJ whole genome shotgun (WGS) entry which is preliminary data.</text>
</comment>
<accession>A0A1F6C5V9</accession>
<name>A0A1F6C5V9_9BACT</name>
<feature type="compositionally biased region" description="Basic and acidic residues" evidence="1">
    <location>
        <begin position="69"/>
        <end position="86"/>
    </location>
</feature>
<dbReference type="AlphaFoldDB" id="A0A1F6C5V9"/>
<protein>
    <recommendedName>
        <fullName evidence="4">50S ribosomal protein L32</fullName>
    </recommendedName>
</protein>
<reference evidence="2 3" key="1">
    <citation type="journal article" date="2016" name="Nat. Commun.">
        <title>Thousands of microbial genomes shed light on interconnected biogeochemical processes in an aquifer system.</title>
        <authorList>
            <person name="Anantharaman K."/>
            <person name="Brown C.T."/>
            <person name="Hug L.A."/>
            <person name="Sharon I."/>
            <person name="Castelle C.J."/>
            <person name="Probst A.J."/>
            <person name="Thomas B.C."/>
            <person name="Singh A."/>
            <person name="Wilkins M.J."/>
            <person name="Karaoz U."/>
            <person name="Brodie E.L."/>
            <person name="Williams K.H."/>
            <person name="Hubbard S.S."/>
            <person name="Banfield J.F."/>
        </authorList>
    </citation>
    <scope>NUCLEOTIDE SEQUENCE [LARGE SCALE GENOMIC DNA]</scope>
</reference>